<dbReference type="PANTHER" id="PTHR10907">
    <property type="entry name" value="REGUCALCIN"/>
    <property type="match status" value="1"/>
</dbReference>
<keyword evidence="3" id="KW-0862">Zinc</keyword>
<name>A0A919MH72_9ACTN</name>
<evidence type="ECO:0000256" key="3">
    <source>
        <dbReference type="PIRSR" id="PIRSR605511-2"/>
    </source>
</evidence>
<sequence>MRVVLEGLVMGESTRWHDGRLWFCDWGAGEIVRMDGDEPHVMARIDDFPFCIDWLPDGRLVVITGRGLLLRREPDGTLVTHADLRALGGPFPWNDIAVDPAGHVYVNNIGFAFPGGEPAPGTIALVGPDGAARTVAEDVRFPNGMAVTADGRTLIVAESYAGRLTAFTIAADGSLGERRVWAELGSGVPDGICIDAQGAVWYADVPNRRCVRVLEGGAVTRTVDLDRGGFACAVGDGVLYAVTAIYPGAGEPAGQLVAVPL</sequence>
<dbReference type="GO" id="GO:0005509">
    <property type="term" value="F:calcium ion binding"/>
    <property type="evidence" value="ECO:0007669"/>
    <property type="project" value="TreeGrafter"/>
</dbReference>
<comment type="caution">
    <text evidence="5">The sequence shown here is derived from an EMBL/GenBank/DDBJ whole genome shotgun (WGS) entry which is preliminary data.</text>
</comment>
<dbReference type="Gene3D" id="2.120.10.30">
    <property type="entry name" value="TolB, C-terminal domain"/>
    <property type="match status" value="1"/>
</dbReference>
<evidence type="ECO:0000256" key="1">
    <source>
        <dbReference type="ARBA" id="ARBA00008853"/>
    </source>
</evidence>
<feature type="binding site" evidence="3">
    <location>
        <position position="12"/>
    </location>
    <ligand>
        <name>a divalent metal cation</name>
        <dbReference type="ChEBI" id="CHEBI:60240"/>
    </ligand>
</feature>
<keyword evidence="6" id="KW-1185">Reference proteome</keyword>
<feature type="domain" description="SMP-30/Gluconolactonase/LRE-like region" evidence="4">
    <location>
        <begin position="10"/>
        <end position="226"/>
    </location>
</feature>
<reference evidence="5" key="1">
    <citation type="submission" date="2021-01" db="EMBL/GenBank/DDBJ databases">
        <title>Whole genome shotgun sequence of Actinoplanes nipponensis NBRC 14063.</title>
        <authorList>
            <person name="Komaki H."/>
            <person name="Tamura T."/>
        </authorList>
    </citation>
    <scope>NUCLEOTIDE SEQUENCE</scope>
    <source>
        <strain evidence="5">NBRC 14063</strain>
    </source>
</reference>
<dbReference type="Pfam" id="PF08450">
    <property type="entry name" value="SGL"/>
    <property type="match status" value="1"/>
</dbReference>
<dbReference type="GO" id="GO:0004341">
    <property type="term" value="F:gluconolactonase activity"/>
    <property type="evidence" value="ECO:0007669"/>
    <property type="project" value="TreeGrafter"/>
</dbReference>
<evidence type="ECO:0000256" key="2">
    <source>
        <dbReference type="PIRSR" id="PIRSR605511-1"/>
    </source>
</evidence>
<dbReference type="AlphaFoldDB" id="A0A919MH72"/>
<dbReference type="PRINTS" id="PR01790">
    <property type="entry name" value="SMP30FAMILY"/>
</dbReference>
<dbReference type="InterPro" id="IPR005511">
    <property type="entry name" value="SMP-30"/>
</dbReference>
<dbReference type="InterPro" id="IPR013658">
    <property type="entry name" value="SGL"/>
</dbReference>
<accession>A0A919MH72</accession>
<dbReference type="GO" id="GO:0019853">
    <property type="term" value="P:L-ascorbic acid biosynthetic process"/>
    <property type="evidence" value="ECO:0007669"/>
    <property type="project" value="TreeGrafter"/>
</dbReference>
<proteinExistence type="inferred from homology"/>
<protein>
    <submittedName>
        <fullName evidence="5">Gluconolaconase</fullName>
    </submittedName>
</protein>
<gene>
    <name evidence="5" type="ORF">Ani05nite_29030</name>
</gene>
<feature type="binding site" evidence="3">
    <location>
        <position position="190"/>
    </location>
    <ligand>
        <name>a divalent metal cation</name>
        <dbReference type="ChEBI" id="CHEBI:60240"/>
    </ligand>
</feature>
<dbReference type="SUPFAM" id="SSF63829">
    <property type="entry name" value="Calcium-dependent phosphotriesterase"/>
    <property type="match status" value="1"/>
</dbReference>
<evidence type="ECO:0000313" key="6">
    <source>
        <dbReference type="Proteomes" id="UP000647172"/>
    </source>
</evidence>
<evidence type="ECO:0000259" key="4">
    <source>
        <dbReference type="Pfam" id="PF08450"/>
    </source>
</evidence>
<dbReference type="RefSeq" id="WP_239129923.1">
    <property type="nucleotide sequence ID" value="NZ_BAAAYJ010000032.1"/>
</dbReference>
<feature type="binding site" evidence="3">
    <location>
        <position position="94"/>
    </location>
    <ligand>
        <name>substrate</name>
    </ligand>
</feature>
<organism evidence="5 6">
    <name type="scientific">Actinoplanes nipponensis</name>
    <dbReference type="NCBI Taxonomy" id="135950"/>
    <lineage>
        <taxon>Bacteria</taxon>
        <taxon>Bacillati</taxon>
        <taxon>Actinomycetota</taxon>
        <taxon>Actinomycetes</taxon>
        <taxon>Micromonosporales</taxon>
        <taxon>Micromonosporaceae</taxon>
        <taxon>Actinoplanes</taxon>
    </lineage>
</organism>
<comment type="cofactor">
    <cofactor evidence="3">
        <name>Zn(2+)</name>
        <dbReference type="ChEBI" id="CHEBI:29105"/>
    </cofactor>
    <text evidence="3">Binds 1 divalent metal cation per subunit.</text>
</comment>
<evidence type="ECO:0000313" key="5">
    <source>
        <dbReference type="EMBL" id="GIE49369.1"/>
    </source>
</evidence>
<feature type="binding site" evidence="3">
    <location>
        <position position="143"/>
    </location>
    <ligand>
        <name>a divalent metal cation</name>
        <dbReference type="ChEBI" id="CHEBI:60240"/>
    </ligand>
</feature>
<feature type="active site" description="Proton donor/acceptor" evidence="2">
    <location>
        <position position="190"/>
    </location>
</feature>
<dbReference type="EMBL" id="BOMQ01000032">
    <property type="protein sequence ID" value="GIE49369.1"/>
    <property type="molecule type" value="Genomic_DNA"/>
</dbReference>
<dbReference type="PANTHER" id="PTHR10907:SF47">
    <property type="entry name" value="REGUCALCIN"/>
    <property type="match status" value="1"/>
</dbReference>
<dbReference type="InterPro" id="IPR011042">
    <property type="entry name" value="6-blade_b-propeller_TolB-like"/>
</dbReference>
<keyword evidence="3" id="KW-0479">Metal-binding</keyword>
<comment type="similarity">
    <text evidence="1">Belongs to the SMP-30/CGR1 family.</text>
</comment>
<dbReference type="Proteomes" id="UP000647172">
    <property type="component" value="Unassembled WGS sequence"/>
</dbReference>